<accession>A0A1A9R8X5</accession>
<feature type="transmembrane region" description="Helical" evidence="1">
    <location>
        <begin position="58"/>
        <end position="83"/>
    </location>
</feature>
<keyword evidence="1" id="KW-0472">Membrane</keyword>
<proteinExistence type="predicted"/>
<feature type="transmembrane region" description="Helical" evidence="1">
    <location>
        <begin position="250"/>
        <end position="272"/>
    </location>
</feature>
<feature type="transmembrane region" description="Helical" evidence="1">
    <location>
        <begin position="211"/>
        <end position="238"/>
    </location>
</feature>
<keyword evidence="1" id="KW-1133">Transmembrane helix</keyword>
<organism evidence="2 3">
    <name type="scientific">Eikenella corrodens</name>
    <dbReference type="NCBI Taxonomy" id="539"/>
    <lineage>
        <taxon>Bacteria</taxon>
        <taxon>Pseudomonadati</taxon>
        <taxon>Pseudomonadota</taxon>
        <taxon>Betaproteobacteria</taxon>
        <taxon>Neisseriales</taxon>
        <taxon>Neisseriaceae</taxon>
        <taxon>Eikenella</taxon>
    </lineage>
</organism>
<dbReference type="Proteomes" id="UP000077589">
    <property type="component" value="Unassembled WGS sequence"/>
</dbReference>
<reference evidence="3" key="1">
    <citation type="submission" date="2016-05" db="EMBL/GenBank/DDBJ databases">
        <title>Draft genome of Corynebacterium afermentans subsp. afermentans LCDC 88199T.</title>
        <authorList>
            <person name="Bernier A.-M."/>
            <person name="Bernard K."/>
        </authorList>
    </citation>
    <scope>NUCLEOTIDE SEQUENCE [LARGE SCALE GENOMIC DNA]</scope>
    <source>
        <strain evidence="3">NML04-0072</strain>
    </source>
</reference>
<dbReference type="EMBL" id="LXSG01000049">
    <property type="protein sequence ID" value="OAM14857.1"/>
    <property type="molecule type" value="Genomic_DNA"/>
</dbReference>
<evidence type="ECO:0000256" key="1">
    <source>
        <dbReference type="SAM" id="Phobius"/>
    </source>
</evidence>
<dbReference type="RefSeq" id="WP_049257678.1">
    <property type="nucleotide sequence ID" value="NZ_CAUTFU010000043.1"/>
</dbReference>
<dbReference type="NCBIfam" id="NF041043">
    <property type="entry name" value="BPSS1780_fam"/>
    <property type="match status" value="1"/>
</dbReference>
<dbReference type="InterPro" id="IPR047798">
    <property type="entry name" value="BPSS1780-like"/>
</dbReference>
<name>A0A1A9R8X5_EIKCO</name>
<protein>
    <recommendedName>
        <fullName evidence="4">Transmembrane protein</fullName>
    </recommendedName>
</protein>
<dbReference type="OrthoDB" id="5298483at2"/>
<feature type="transmembrane region" description="Helical" evidence="1">
    <location>
        <begin position="125"/>
        <end position="148"/>
    </location>
</feature>
<evidence type="ECO:0000313" key="2">
    <source>
        <dbReference type="EMBL" id="OAM14857.1"/>
    </source>
</evidence>
<dbReference type="STRING" id="539.A7P85_05900"/>
<dbReference type="AlphaFoldDB" id="A0A1A9R8X5"/>
<comment type="caution">
    <text evidence="2">The sequence shown here is derived from an EMBL/GenBank/DDBJ whole genome shotgun (WGS) entry which is preliminary data.</text>
</comment>
<evidence type="ECO:0008006" key="4">
    <source>
        <dbReference type="Google" id="ProtNLM"/>
    </source>
</evidence>
<gene>
    <name evidence="2" type="ORF">A7P90_11750</name>
</gene>
<sequence>MNNQDFDRYAPPSTSFEEISRSIEDDGYLGEPQAVGMGRAMAWLREAWGLFKQRPGKWMGAVLLIGIINFALALPPFGIGMLLQPLAMTFLPAGIAYASQGVEQRGDFNIGDIFLTGFWKSGKSLLGAGLFGLMLTMLYGVLMVILFGNDAMQAYIYGHEGVPSAMRILTLGFAIIYWALNFLTPTLIILQDEKLFRAISLSLKGFIRNIGGAFWCSLLMFLAFLGVIFSGAVLTGFLGSLAPALGKAALVVLAIAVLACLPVLFILPYAVYRDLFFERE</sequence>
<feature type="transmembrane region" description="Helical" evidence="1">
    <location>
        <begin position="168"/>
        <end position="190"/>
    </location>
</feature>
<evidence type="ECO:0000313" key="3">
    <source>
        <dbReference type="Proteomes" id="UP000077589"/>
    </source>
</evidence>
<keyword evidence="1" id="KW-0812">Transmembrane</keyword>